<feature type="transmembrane region" description="Helical" evidence="6">
    <location>
        <begin position="112"/>
        <end position="131"/>
    </location>
</feature>
<evidence type="ECO:0000256" key="4">
    <source>
        <dbReference type="ARBA" id="ARBA00022989"/>
    </source>
</evidence>
<feature type="transmembrane region" description="Helical" evidence="6">
    <location>
        <begin position="138"/>
        <end position="158"/>
    </location>
</feature>
<dbReference type="EMBL" id="CP118615">
    <property type="protein sequence ID" value="WDZ83083.1"/>
    <property type="molecule type" value="Genomic_DNA"/>
</dbReference>
<evidence type="ECO:0000256" key="2">
    <source>
        <dbReference type="ARBA" id="ARBA00022475"/>
    </source>
</evidence>
<dbReference type="Pfam" id="PF07690">
    <property type="entry name" value="MFS_1"/>
    <property type="match status" value="1"/>
</dbReference>
<gene>
    <name evidence="8" type="ORF">PVK37_21780</name>
</gene>
<name>A0ABY7ZJL5_9ACTN</name>
<evidence type="ECO:0000313" key="8">
    <source>
        <dbReference type="EMBL" id="WDZ83083.1"/>
    </source>
</evidence>
<dbReference type="RefSeq" id="WP_275029480.1">
    <property type="nucleotide sequence ID" value="NZ_CP118615.1"/>
</dbReference>
<dbReference type="InterPro" id="IPR036259">
    <property type="entry name" value="MFS_trans_sf"/>
</dbReference>
<evidence type="ECO:0000256" key="3">
    <source>
        <dbReference type="ARBA" id="ARBA00022692"/>
    </source>
</evidence>
<feature type="transmembrane region" description="Helical" evidence="6">
    <location>
        <begin position="358"/>
        <end position="379"/>
    </location>
</feature>
<dbReference type="Proteomes" id="UP001219605">
    <property type="component" value="Chromosome"/>
</dbReference>
<evidence type="ECO:0000256" key="6">
    <source>
        <dbReference type="SAM" id="Phobius"/>
    </source>
</evidence>
<accession>A0ABY7ZJL5</accession>
<feature type="domain" description="Major facilitator superfamily (MFS) profile" evidence="7">
    <location>
        <begin position="14"/>
        <end position="388"/>
    </location>
</feature>
<keyword evidence="4 6" id="KW-1133">Transmembrane helix</keyword>
<feature type="transmembrane region" description="Helical" evidence="6">
    <location>
        <begin position="208"/>
        <end position="234"/>
    </location>
</feature>
<feature type="transmembrane region" description="Helical" evidence="6">
    <location>
        <begin position="330"/>
        <end position="352"/>
    </location>
</feature>
<feature type="transmembrane region" description="Helical" evidence="6">
    <location>
        <begin position="273"/>
        <end position="290"/>
    </location>
</feature>
<dbReference type="InterPro" id="IPR050189">
    <property type="entry name" value="MFS_Efflux_Transporters"/>
</dbReference>
<evidence type="ECO:0000256" key="5">
    <source>
        <dbReference type="ARBA" id="ARBA00023136"/>
    </source>
</evidence>
<proteinExistence type="predicted"/>
<sequence length="401" mass="40314">MAVPAPTIRAALPSLLTLMAATFVAVTTEMLPIGLLPLIGDEFLVSESQTGLLITLFAVMVAVLAVPATLLTARLPRKPLLLACLACYGISNACAMAAPNLALIAVGRVLGGLTHALFFSVCIGYAARLVAPGLTGRALAIASAGVSAAFVLGVPLGVSLGTLLGWRGAFAMVSGCAALTLLLAATTIPPVPVTRGRTSNRAGTWRRFATVLTSNGLVYLGHYLLFTYITVLLLTGGASTAALGPLLFGFGGGGLVTLIVAGRHFDAAPRRSLLSIVTVMAVGMAAAAALHPALIATVVACAVWNAAFGAVSPIYQAAAVTADATTPELAGAWVNATCNAGIALGAAIGGFVLDRYDIAAVGWTAAVITGVALAIAAVAKLSFPPRAPAQAGTPRPRTSGR</sequence>
<dbReference type="PANTHER" id="PTHR43124">
    <property type="entry name" value="PURINE EFFLUX PUMP PBUE"/>
    <property type="match status" value="1"/>
</dbReference>
<dbReference type="PANTHER" id="PTHR43124:SF3">
    <property type="entry name" value="CHLORAMPHENICOL EFFLUX PUMP RV0191"/>
    <property type="match status" value="1"/>
</dbReference>
<dbReference type="CDD" id="cd17324">
    <property type="entry name" value="MFS_NepI_like"/>
    <property type="match status" value="1"/>
</dbReference>
<comment type="subcellular location">
    <subcellularLocation>
        <location evidence="1">Cell membrane</location>
        <topology evidence="1">Multi-pass membrane protein</topology>
    </subcellularLocation>
</comment>
<evidence type="ECO:0000259" key="7">
    <source>
        <dbReference type="PROSITE" id="PS50850"/>
    </source>
</evidence>
<protein>
    <submittedName>
        <fullName evidence="8">MFS transporter</fullName>
    </submittedName>
</protein>
<dbReference type="Gene3D" id="1.20.1250.20">
    <property type="entry name" value="MFS general substrate transporter like domains"/>
    <property type="match status" value="1"/>
</dbReference>
<reference evidence="8 9" key="1">
    <citation type="submission" date="2023-02" db="EMBL/GenBank/DDBJ databases">
        <authorList>
            <person name="Mo P."/>
        </authorList>
    </citation>
    <scope>NUCLEOTIDE SEQUENCE [LARGE SCALE GENOMIC DNA]</scope>
    <source>
        <strain evidence="8 9">HUAS 3</strain>
    </source>
</reference>
<keyword evidence="3 6" id="KW-0812">Transmembrane</keyword>
<keyword evidence="5 6" id="KW-0472">Membrane</keyword>
<keyword evidence="2" id="KW-1003">Cell membrane</keyword>
<feature type="transmembrane region" description="Helical" evidence="6">
    <location>
        <begin position="240"/>
        <end position="261"/>
    </location>
</feature>
<dbReference type="InterPro" id="IPR011701">
    <property type="entry name" value="MFS"/>
</dbReference>
<feature type="transmembrane region" description="Helical" evidence="6">
    <location>
        <begin position="12"/>
        <end position="39"/>
    </location>
</feature>
<dbReference type="SUPFAM" id="SSF103473">
    <property type="entry name" value="MFS general substrate transporter"/>
    <property type="match status" value="1"/>
</dbReference>
<dbReference type="PROSITE" id="PS50850">
    <property type="entry name" value="MFS"/>
    <property type="match status" value="1"/>
</dbReference>
<evidence type="ECO:0000313" key="9">
    <source>
        <dbReference type="Proteomes" id="UP001219605"/>
    </source>
</evidence>
<keyword evidence="9" id="KW-1185">Reference proteome</keyword>
<organism evidence="8 9">
    <name type="scientific">Micromonospora cathayae</name>
    <dbReference type="NCBI Taxonomy" id="3028804"/>
    <lineage>
        <taxon>Bacteria</taxon>
        <taxon>Bacillati</taxon>
        <taxon>Actinomycetota</taxon>
        <taxon>Actinomycetes</taxon>
        <taxon>Micromonosporales</taxon>
        <taxon>Micromonosporaceae</taxon>
        <taxon>Micromonospora</taxon>
    </lineage>
</organism>
<feature type="transmembrane region" description="Helical" evidence="6">
    <location>
        <begin position="80"/>
        <end position="106"/>
    </location>
</feature>
<dbReference type="InterPro" id="IPR020846">
    <property type="entry name" value="MFS_dom"/>
</dbReference>
<feature type="transmembrane region" description="Helical" evidence="6">
    <location>
        <begin position="164"/>
        <end position="188"/>
    </location>
</feature>
<evidence type="ECO:0000256" key="1">
    <source>
        <dbReference type="ARBA" id="ARBA00004651"/>
    </source>
</evidence>
<feature type="transmembrane region" description="Helical" evidence="6">
    <location>
        <begin position="51"/>
        <end position="73"/>
    </location>
</feature>